<sequence length="401" mass="43604">MGSSTTHSSVADMSAPQMLTMSPVDHPDRVVFVFLEIFSCEGGIQSYIKDIFRAYLSQPQPAPADVFLLRDGAEDAANNIYGQGALRFHYLASGNAVWGRARLFAALLRHLVQRRPRQVVCGHVLLLPLVAPLCRWLNLPYTVVTYGKEVWDPLPLRDQRALGRADQIWAISRYSRDRACAANALDLAKVYRVPCVVDGDIFTPGARNAALVKTYGLAGRRVLLTVARLWSGDIYKGVDVTIRALPAIAAVVPEVTYLVIGRGDDQPRLAALAEELGVSDRVVFAGFVATEALVAHYRLADAYVMPSQEGFGIVYLEAMACGLPVLSGDRDGSADPLQDGRLGWRVPHRDPEAVAIACIEMLQGADPRCQGAWLRQETLAAFSPSALAEQLTLALGAGQRP</sequence>
<organism evidence="3 4">
    <name type="scientific">Shackletoniella antarctica</name>
    <dbReference type="NCBI Taxonomy" id="268115"/>
    <lineage>
        <taxon>Bacteria</taxon>
        <taxon>Bacillati</taxon>
        <taxon>Cyanobacteriota</taxon>
        <taxon>Cyanophyceae</taxon>
        <taxon>Oculatellales</taxon>
        <taxon>Oculatellaceae</taxon>
        <taxon>Shackletoniella</taxon>
    </lineage>
</organism>
<evidence type="ECO:0000313" key="4">
    <source>
        <dbReference type="Proteomes" id="UP000249081"/>
    </source>
</evidence>
<gene>
    <name evidence="3" type="ORF">DCF17_04630</name>
</gene>
<protein>
    <submittedName>
        <fullName evidence="3">Glycosyl transferase group 1</fullName>
    </submittedName>
</protein>
<dbReference type="Gene3D" id="3.40.50.2000">
    <property type="entry name" value="Glycogen Phosphorylase B"/>
    <property type="match status" value="2"/>
</dbReference>
<keyword evidence="2 3" id="KW-0808">Transferase</keyword>
<dbReference type="PANTHER" id="PTHR12526:SF510">
    <property type="entry name" value="D-INOSITOL 3-PHOSPHATE GLYCOSYLTRANSFERASE"/>
    <property type="match status" value="1"/>
</dbReference>
<evidence type="ECO:0000313" key="3">
    <source>
        <dbReference type="EMBL" id="PZO44068.1"/>
    </source>
</evidence>
<evidence type="ECO:0000256" key="2">
    <source>
        <dbReference type="ARBA" id="ARBA00022679"/>
    </source>
</evidence>
<dbReference type="Pfam" id="PF13692">
    <property type="entry name" value="Glyco_trans_1_4"/>
    <property type="match status" value="1"/>
</dbReference>
<dbReference type="SUPFAM" id="SSF53756">
    <property type="entry name" value="UDP-Glycosyltransferase/glycogen phosphorylase"/>
    <property type="match status" value="1"/>
</dbReference>
<keyword evidence="1" id="KW-0328">Glycosyltransferase</keyword>
<dbReference type="EMBL" id="QBMN01000020">
    <property type="protein sequence ID" value="PZO44068.1"/>
    <property type="molecule type" value="Genomic_DNA"/>
</dbReference>
<name>A0A2W4YM77_9CYAN</name>
<comment type="caution">
    <text evidence="3">The sequence shown here is derived from an EMBL/GenBank/DDBJ whole genome shotgun (WGS) entry which is preliminary data.</text>
</comment>
<dbReference type="GO" id="GO:0016757">
    <property type="term" value="F:glycosyltransferase activity"/>
    <property type="evidence" value="ECO:0007669"/>
    <property type="project" value="UniProtKB-KW"/>
</dbReference>
<dbReference type="PANTHER" id="PTHR12526">
    <property type="entry name" value="GLYCOSYLTRANSFERASE"/>
    <property type="match status" value="1"/>
</dbReference>
<reference evidence="4" key="1">
    <citation type="submission" date="2018-04" db="EMBL/GenBank/DDBJ databases">
        <authorList>
            <person name="Cornet L."/>
        </authorList>
    </citation>
    <scope>NUCLEOTIDE SEQUENCE [LARGE SCALE GENOMIC DNA]</scope>
</reference>
<evidence type="ECO:0000256" key="1">
    <source>
        <dbReference type="ARBA" id="ARBA00022676"/>
    </source>
</evidence>
<dbReference type="AlphaFoldDB" id="A0A2W4YM77"/>
<accession>A0A2W4YM77</accession>
<proteinExistence type="predicted"/>
<dbReference type="Proteomes" id="UP000249081">
    <property type="component" value="Unassembled WGS sequence"/>
</dbReference>
<reference evidence="3 4" key="2">
    <citation type="submission" date="2018-06" db="EMBL/GenBank/DDBJ databases">
        <title>Metagenomic assembly of (sub)arctic Cyanobacteria and their associated microbiome from non-axenic cultures.</title>
        <authorList>
            <person name="Baurain D."/>
        </authorList>
    </citation>
    <scope>NUCLEOTIDE SEQUENCE [LARGE SCALE GENOMIC DNA]</scope>
    <source>
        <strain evidence="3">ULC041bin1</strain>
    </source>
</reference>